<evidence type="ECO:0000313" key="2">
    <source>
        <dbReference type="Proteomes" id="UP000655366"/>
    </source>
</evidence>
<gene>
    <name evidence="1" type="ORF">IV500_03800</name>
</gene>
<name>A0A931CLV0_9MICC</name>
<keyword evidence="2" id="KW-1185">Reference proteome</keyword>
<dbReference type="Proteomes" id="UP000655366">
    <property type="component" value="Unassembled WGS sequence"/>
</dbReference>
<dbReference type="EMBL" id="JADNYM010000004">
    <property type="protein sequence ID" value="MBG0738545.1"/>
    <property type="molecule type" value="Genomic_DNA"/>
</dbReference>
<reference evidence="1 2" key="1">
    <citation type="submission" date="2020-11" db="EMBL/GenBank/DDBJ databases">
        <title>Arthrobacter antarcticus sp. nov., isolated from Antarctic Soil.</title>
        <authorList>
            <person name="Li J."/>
        </authorList>
    </citation>
    <scope>NUCLEOTIDE SEQUENCE [LARGE SCALE GENOMIC DNA]</scope>
    <source>
        <strain evidence="1 2">Z1-20</strain>
    </source>
</reference>
<dbReference type="AlphaFoldDB" id="A0A931CLV0"/>
<evidence type="ECO:0000313" key="1">
    <source>
        <dbReference type="EMBL" id="MBG0738545.1"/>
    </source>
</evidence>
<sequence length="72" mass="8252">MSWRRARTSELRTIFCFTLDAFLTISIDETAANDLFTVLVNRDQRLPTMIASQSGPGYWIESLPEKMLPIQS</sequence>
<organism evidence="1 2">
    <name type="scientific">Arthrobacter terrae</name>
    <dbReference type="NCBI Taxonomy" id="2935737"/>
    <lineage>
        <taxon>Bacteria</taxon>
        <taxon>Bacillati</taxon>
        <taxon>Actinomycetota</taxon>
        <taxon>Actinomycetes</taxon>
        <taxon>Micrococcales</taxon>
        <taxon>Micrococcaceae</taxon>
        <taxon>Arthrobacter</taxon>
    </lineage>
</organism>
<protein>
    <submittedName>
        <fullName evidence="1">Uncharacterized protein</fullName>
    </submittedName>
</protein>
<accession>A0A931CLV0</accession>
<comment type="caution">
    <text evidence="1">The sequence shown here is derived from an EMBL/GenBank/DDBJ whole genome shotgun (WGS) entry which is preliminary data.</text>
</comment>
<proteinExistence type="predicted"/>
<dbReference type="RefSeq" id="WP_196395489.1">
    <property type="nucleotide sequence ID" value="NZ_JADNYM010000004.1"/>
</dbReference>